<dbReference type="Pfam" id="PF06309">
    <property type="entry name" value="Torsin"/>
    <property type="match status" value="1"/>
</dbReference>
<evidence type="ECO:0000256" key="14">
    <source>
        <dbReference type="ARBA" id="ARBA00023242"/>
    </source>
</evidence>
<keyword evidence="7 21" id="KW-0547">Nucleotide-binding</keyword>
<keyword evidence="15" id="KW-0966">Cell projection</keyword>
<keyword evidence="8" id="KW-0378">Hydrolase</keyword>
<dbReference type="InterPro" id="IPR049337">
    <property type="entry name" value="TOR1A_C"/>
</dbReference>
<name>A0A8B9CTV9_9AVES</name>
<dbReference type="AlphaFoldDB" id="A0A8B9CTV9"/>
<evidence type="ECO:0000256" key="6">
    <source>
        <dbReference type="ARBA" id="ARBA00022729"/>
    </source>
</evidence>
<dbReference type="GO" id="GO:0030426">
    <property type="term" value="C:growth cone"/>
    <property type="evidence" value="ECO:0007669"/>
    <property type="project" value="UniProtKB-SubCell"/>
</dbReference>
<keyword evidence="25" id="KW-1185">Reference proteome</keyword>
<feature type="signal peptide" evidence="22">
    <location>
        <begin position="1"/>
        <end position="19"/>
    </location>
</feature>
<evidence type="ECO:0000256" key="19">
    <source>
        <dbReference type="ARBA" id="ARBA00049360"/>
    </source>
</evidence>
<keyword evidence="14" id="KW-0539">Nucleus</keyword>
<dbReference type="GO" id="GO:0019894">
    <property type="term" value="F:kinesin binding"/>
    <property type="evidence" value="ECO:0007669"/>
    <property type="project" value="TreeGrafter"/>
</dbReference>
<keyword evidence="9 20" id="KW-0256">Endoplasmic reticulum</keyword>
<reference evidence="24" key="2">
    <citation type="submission" date="2025-09" db="UniProtKB">
        <authorList>
            <consortium name="Ensembl"/>
        </authorList>
    </citation>
    <scope>IDENTIFICATION</scope>
</reference>
<dbReference type="InterPro" id="IPR010448">
    <property type="entry name" value="Torsin"/>
</dbReference>
<dbReference type="PANTHER" id="PTHR10760:SF15">
    <property type="entry name" value="TORSIN-1A"/>
    <property type="match status" value="1"/>
</dbReference>
<evidence type="ECO:0000256" key="1">
    <source>
        <dbReference type="ARBA" id="ARBA00004156"/>
    </source>
</evidence>
<evidence type="ECO:0000259" key="23">
    <source>
        <dbReference type="Pfam" id="PF21376"/>
    </source>
</evidence>
<evidence type="ECO:0000256" key="13">
    <source>
        <dbReference type="ARBA" id="ARBA00023180"/>
    </source>
</evidence>
<reference evidence="24" key="1">
    <citation type="submission" date="2025-08" db="UniProtKB">
        <authorList>
            <consortium name="Ensembl"/>
        </authorList>
    </citation>
    <scope>IDENTIFICATION</scope>
</reference>
<keyword evidence="11" id="KW-0770">Synapse</keyword>
<keyword evidence="16" id="KW-0968">Cytoplasmic vesicle</keyword>
<comment type="similarity">
    <text evidence="5 20">Belongs to the ClpA/ClpB family. Torsin subfamily.</text>
</comment>
<keyword evidence="13" id="KW-0325">Glycoprotein</keyword>
<dbReference type="FunFam" id="3.40.50.300:FF:002276">
    <property type="entry name" value="Torsin, putative"/>
    <property type="match status" value="1"/>
</dbReference>
<dbReference type="Proteomes" id="UP000694426">
    <property type="component" value="Unplaced"/>
</dbReference>
<dbReference type="GO" id="GO:0030659">
    <property type="term" value="C:cytoplasmic vesicle membrane"/>
    <property type="evidence" value="ECO:0007669"/>
    <property type="project" value="UniProtKB-SubCell"/>
</dbReference>
<evidence type="ECO:0000256" key="18">
    <source>
        <dbReference type="ARBA" id="ARBA00034103"/>
    </source>
</evidence>
<dbReference type="InterPro" id="IPR017378">
    <property type="entry name" value="Torsin_1/2"/>
</dbReference>
<keyword evidence="10 21" id="KW-0067">ATP-binding</keyword>
<dbReference type="GO" id="GO:0071763">
    <property type="term" value="P:nuclear membrane organization"/>
    <property type="evidence" value="ECO:0007669"/>
    <property type="project" value="TreeGrafter"/>
</dbReference>
<feature type="binding site" evidence="21">
    <location>
        <begin position="105"/>
        <end position="112"/>
    </location>
    <ligand>
        <name>ATP</name>
        <dbReference type="ChEBI" id="CHEBI:30616"/>
    </ligand>
</feature>
<dbReference type="GO" id="GO:0034504">
    <property type="term" value="P:protein localization to nucleus"/>
    <property type="evidence" value="ECO:0007669"/>
    <property type="project" value="TreeGrafter"/>
</dbReference>
<evidence type="ECO:0000256" key="12">
    <source>
        <dbReference type="ARBA" id="ARBA00023136"/>
    </source>
</evidence>
<dbReference type="GO" id="GO:0016887">
    <property type="term" value="F:ATP hydrolysis activity"/>
    <property type="evidence" value="ECO:0007669"/>
    <property type="project" value="InterPro"/>
</dbReference>
<proteinExistence type="inferred from homology"/>
<evidence type="ECO:0000256" key="9">
    <source>
        <dbReference type="ARBA" id="ARBA00022824"/>
    </source>
</evidence>
<evidence type="ECO:0000256" key="15">
    <source>
        <dbReference type="ARBA" id="ARBA00023273"/>
    </source>
</evidence>
<dbReference type="PANTHER" id="PTHR10760">
    <property type="entry name" value="TORSIN"/>
    <property type="match status" value="1"/>
</dbReference>
<evidence type="ECO:0000256" key="17">
    <source>
        <dbReference type="ARBA" id="ARBA00025909"/>
    </source>
</evidence>
<dbReference type="GO" id="GO:0005788">
    <property type="term" value="C:endoplasmic reticulum lumen"/>
    <property type="evidence" value="ECO:0007669"/>
    <property type="project" value="UniProtKB-SubCell"/>
</dbReference>
<feature type="chain" id="PRO_5034909066" description="Torsin" evidence="22">
    <location>
        <begin position="20"/>
        <end position="334"/>
    </location>
</feature>
<evidence type="ECO:0000256" key="8">
    <source>
        <dbReference type="ARBA" id="ARBA00022801"/>
    </source>
</evidence>
<dbReference type="SUPFAM" id="SSF52540">
    <property type="entry name" value="P-loop containing nucleoside triphosphate hydrolases"/>
    <property type="match status" value="1"/>
</dbReference>
<dbReference type="GO" id="GO:0031965">
    <property type="term" value="C:nuclear membrane"/>
    <property type="evidence" value="ECO:0007669"/>
    <property type="project" value="UniProtKB-SubCell"/>
</dbReference>
<evidence type="ECO:0000256" key="11">
    <source>
        <dbReference type="ARBA" id="ARBA00023018"/>
    </source>
</evidence>
<comment type="catalytic activity">
    <reaction evidence="19">
        <text>ATP + H2O = ADP + phosphate + H(+)</text>
        <dbReference type="Rhea" id="RHEA:13065"/>
        <dbReference type="ChEBI" id="CHEBI:15377"/>
        <dbReference type="ChEBI" id="CHEBI:15378"/>
        <dbReference type="ChEBI" id="CHEBI:30616"/>
        <dbReference type="ChEBI" id="CHEBI:43474"/>
        <dbReference type="ChEBI" id="CHEBI:456216"/>
    </reaction>
</comment>
<evidence type="ECO:0000256" key="7">
    <source>
        <dbReference type="ARBA" id="ARBA00022741"/>
    </source>
</evidence>
<dbReference type="Gene3D" id="3.40.50.300">
    <property type="entry name" value="P-loop containing nucleotide triphosphate hydrolases"/>
    <property type="match status" value="1"/>
</dbReference>
<dbReference type="GO" id="GO:0005524">
    <property type="term" value="F:ATP binding"/>
    <property type="evidence" value="ECO:0007669"/>
    <property type="project" value="UniProtKB-KW"/>
</dbReference>
<organism evidence="24 25">
    <name type="scientific">Anser brachyrhynchus</name>
    <name type="common">Pink-footed goose</name>
    <dbReference type="NCBI Taxonomy" id="132585"/>
    <lineage>
        <taxon>Eukaryota</taxon>
        <taxon>Metazoa</taxon>
        <taxon>Chordata</taxon>
        <taxon>Craniata</taxon>
        <taxon>Vertebrata</taxon>
        <taxon>Euteleostomi</taxon>
        <taxon>Archelosauria</taxon>
        <taxon>Archosauria</taxon>
        <taxon>Dinosauria</taxon>
        <taxon>Saurischia</taxon>
        <taxon>Theropoda</taxon>
        <taxon>Coelurosauria</taxon>
        <taxon>Aves</taxon>
        <taxon>Neognathae</taxon>
        <taxon>Galloanserae</taxon>
        <taxon>Anseriformes</taxon>
        <taxon>Anatidae</taxon>
        <taxon>Anserinae</taxon>
        <taxon>Anser</taxon>
    </lineage>
</organism>
<dbReference type="Ensembl" id="ENSABRT00000034706.1">
    <property type="protein sequence ID" value="ENSABRP00000024729.1"/>
    <property type="gene ID" value="ENSABRG00000020775.1"/>
</dbReference>
<comment type="subunit">
    <text evidence="17">Homohexamer. Interacts with TOR1B; the interaction may be specific of neural tissues. Interacts (ATP-bound) with TOR1AIP1 and TOR1AIP2; the interactions induce ATPase activity. Interacts with KLHL14; preferentially when ATP-free. Interacts with KLC1 (via TPR repeats); the interaction associates TOR1A with the kinesin oligomeric complex. Interacts with COPS4; the interaction associates TOR1A with the CSN complex. Interacts with SNAPIN; the interaction is direct and associates SNAPIN with the CSN complex. Interacts with STON2. Interacts (ATP-bound) with SYNE3 (via KASH domain); the interaction is required for SYNE3 nuclear envelope localization. Interacts with VIM; the interaction associates TOR1A with the cytoskeleton. Interacts with PLEC. Interacts (ATP-bound) with SLC6A3; regulates SLC6A3 transport to the plasma membrane.</text>
</comment>
<evidence type="ECO:0000256" key="10">
    <source>
        <dbReference type="ARBA" id="ARBA00022840"/>
    </source>
</evidence>
<comment type="subcellular location">
    <subcellularLocation>
        <location evidence="4">Cell projection</location>
        <location evidence="4">Growth cone</location>
    </subcellularLocation>
    <subcellularLocation>
        <location evidence="1">Cytoplasmic vesicle membrane</location>
    </subcellularLocation>
    <subcellularLocation>
        <location evidence="2 20">Endoplasmic reticulum lumen</location>
    </subcellularLocation>
    <subcellularLocation>
        <location evidence="3">Nucleus membrane</location>
        <topology evidence="3">Peripheral membrane protein</topology>
    </subcellularLocation>
    <subcellularLocation>
        <location evidence="18">Synapse</location>
    </subcellularLocation>
</comment>
<dbReference type="GO" id="GO:0045202">
    <property type="term" value="C:synapse"/>
    <property type="evidence" value="ECO:0007669"/>
    <property type="project" value="UniProtKB-SubCell"/>
</dbReference>
<dbReference type="Pfam" id="PF21376">
    <property type="entry name" value="TOR1A_C"/>
    <property type="match status" value="1"/>
</dbReference>
<sequence length="334" mass="38042">MKLLSVGVFFVLVPALLPALDPLSASLFMGGAAITWQLFSSHSWLKCRLLECCNAKDTLNFSVVKTDLERKVFGQHLAVQLILRALSTNIHSKRPKKPLVMSFHGWTGTGKTFVSSIIAENLYQPSTSRRRFVHHFDTVLHFSHASHVHLYKEQLQDWIRGNVSACPRSLFIFSEMDQMPHGLIDSITPFLGYHEEMDGVYYGKAIFIFLNNAGGDKITEIALDYWRSLKGREDIPVKELQHLLSKEIFSNTNSGFFQSQLIQKNLIDYFIPFLPLEYEHVKQCVREELRAQGHPEDEDLITEIALAMTDYPSEERLYSSKGCKTVASRVTLST</sequence>
<evidence type="ECO:0000313" key="24">
    <source>
        <dbReference type="Ensembl" id="ENSABRP00000024729.1"/>
    </source>
</evidence>
<evidence type="ECO:0000256" key="22">
    <source>
        <dbReference type="SAM" id="SignalP"/>
    </source>
</evidence>
<dbReference type="GeneTree" id="ENSGT00950000182888"/>
<evidence type="ECO:0000256" key="4">
    <source>
        <dbReference type="ARBA" id="ARBA00004624"/>
    </source>
</evidence>
<evidence type="ECO:0000313" key="25">
    <source>
        <dbReference type="Proteomes" id="UP000694426"/>
    </source>
</evidence>
<dbReference type="InterPro" id="IPR027417">
    <property type="entry name" value="P-loop_NTPase"/>
</dbReference>
<keyword evidence="12" id="KW-0472">Membrane</keyword>
<evidence type="ECO:0000256" key="2">
    <source>
        <dbReference type="ARBA" id="ARBA00004319"/>
    </source>
</evidence>
<dbReference type="PIRSF" id="PIRSF038079">
    <property type="entry name" value="Torsin_2A"/>
    <property type="match status" value="1"/>
</dbReference>
<evidence type="ECO:0000256" key="20">
    <source>
        <dbReference type="PIRNR" id="PIRNR038079"/>
    </source>
</evidence>
<evidence type="ECO:0000256" key="3">
    <source>
        <dbReference type="ARBA" id="ARBA00004617"/>
    </source>
</evidence>
<accession>A0A8B9CTV9</accession>
<evidence type="ECO:0000256" key="16">
    <source>
        <dbReference type="ARBA" id="ARBA00023329"/>
    </source>
</evidence>
<evidence type="ECO:0000256" key="5">
    <source>
        <dbReference type="ARBA" id="ARBA00006235"/>
    </source>
</evidence>
<protein>
    <recommendedName>
        <fullName evidence="20">Torsin</fullName>
    </recommendedName>
</protein>
<evidence type="ECO:0000256" key="21">
    <source>
        <dbReference type="PIRSR" id="PIRSR038079-1"/>
    </source>
</evidence>
<feature type="domain" description="Torsin-1A C-terminal" evidence="23">
    <location>
        <begin position="276"/>
        <end position="330"/>
    </location>
</feature>
<keyword evidence="6 22" id="KW-0732">Signal</keyword>